<keyword evidence="2" id="KW-1185">Reference proteome</keyword>
<dbReference type="Proteomes" id="UP000188268">
    <property type="component" value="Unassembled WGS sequence"/>
</dbReference>
<protein>
    <submittedName>
        <fullName evidence="1">Uncharacterized protein</fullName>
    </submittedName>
</protein>
<gene>
    <name evidence="1" type="ORF">CCACVL1_26467</name>
</gene>
<accession>A0A1R3GEP0</accession>
<reference evidence="1 2" key="1">
    <citation type="submission" date="2013-09" db="EMBL/GenBank/DDBJ databases">
        <title>Corchorus capsularis genome sequencing.</title>
        <authorList>
            <person name="Alam M."/>
            <person name="Haque M.S."/>
            <person name="Islam M.S."/>
            <person name="Emdad E.M."/>
            <person name="Islam M.M."/>
            <person name="Ahmed B."/>
            <person name="Halim A."/>
            <person name="Hossen Q.M.M."/>
            <person name="Hossain M.Z."/>
            <person name="Ahmed R."/>
            <person name="Khan M.M."/>
            <person name="Islam R."/>
            <person name="Rashid M.M."/>
            <person name="Khan S.A."/>
            <person name="Rahman M.S."/>
            <person name="Alam M."/>
        </authorList>
    </citation>
    <scope>NUCLEOTIDE SEQUENCE [LARGE SCALE GENOMIC DNA]</scope>
    <source>
        <strain evidence="2">cv. CVL-1</strain>
        <tissue evidence="1">Whole seedling</tissue>
    </source>
</reference>
<evidence type="ECO:0000313" key="1">
    <source>
        <dbReference type="EMBL" id="OMO56554.1"/>
    </source>
</evidence>
<proteinExistence type="predicted"/>
<comment type="caution">
    <text evidence="1">The sequence shown here is derived from an EMBL/GenBank/DDBJ whole genome shotgun (WGS) entry which is preliminary data.</text>
</comment>
<evidence type="ECO:0000313" key="2">
    <source>
        <dbReference type="Proteomes" id="UP000188268"/>
    </source>
</evidence>
<organism evidence="1 2">
    <name type="scientific">Corchorus capsularis</name>
    <name type="common">Jute</name>
    <dbReference type="NCBI Taxonomy" id="210143"/>
    <lineage>
        <taxon>Eukaryota</taxon>
        <taxon>Viridiplantae</taxon>
        <taxon>Streptophyta</taxon>
        <taxon>Embryophyta</taxon>
        <taxon>Tracheophyta</taxon>
        <taxon>Spermatophyta</taxon>
        <taxon>Magnoliopsida</taxon>
        <taxon>eudicotyledons</taxon>
        <taxon>Gunneridae</taxon>
        <taxon>Pentapetalae</taxon>
        <taxon>rosids</taxon>
        <taxon>malvids</taxon>
        <taxon>Malvales</taxon>
        <taxon>Malvaceae</taxon>
        <taxon>Grewioideae</taxon>
        <taxon>Apeibeae</taxon>
        <taxon>Corchorus</taxon>
    </lineage>
</organism>
<dbReference type="EMBL" id="AWWV01014483">
    <property type="protein sequence ID" value="OMO56554.1"/>
    <property type="molecule type" value="Genomic_DNA"/>
</dbReference>
<name>A0A1R3GEP0_COCAP</name>
<sequence>MTWIAVGPWAQKNESVAVGANVLPRLP</sequence>
<dbReference type="Gramene" id="OMO56554">
    <property type="protein sequence ID" value="OMO56554"/>
    <property type="gene ID" value="CCACVL1_26467"/>
</dbReference>
<dbReference type="AlphaFoldDB" id="A0A1R3GEP0"/>